<accession>A0A170YKB4</accession>
<reference evidence="2" key="1">
    <citation type="submission" date="2016-04" db="EMBL/GenBank/DDBJ databases">
        <title>Draft genome sequence of Paludibacter jiangxiensis strain NM7.</title>
        <authorList>
            <person name="Qiu Y."/>
            <person name="Matsuura N."/>
            <person name="Ohashi A."/>
            <person name="Tourlousse M.D."/>
            <person name="Sekiguchi Y."/>
        </authorList>
    </citation>
    <scope>NUCLEOTIDE SEQUENCE [LARGE SCALE GENOMIC DNA]</scope>
    <source>
        <strain evidence="2">NM7</strain>
    </source>
</reference>
<proteinExistence type="predicted"/>
<evidence type="ECO:0000313" key="2">
    <source>
        <dbReference type="Proteomes" id="UP000076586"/>
    </source>
</evidence>
<dbReference type="AlphaFoldDB" id="A0A170YKB4"/>
<dbReference type="Proteomes" id="UP000076586">
    <property type="component" value="Unassembled WGS sequence"/>
</dbReference>
<dbReference type="OrthoDB" id="793442at2"/>
<organism evidence="1 2">
    <name type="scientific">Paludibacter jiangxiensis</name>
    <dbReference type="NCBI Taxonomy" id="681398"/>
    <lineage>
        <taxon>Bacteria</taxon>
        <taxon>Pseudomonadati</taxon>
        <taxon>Bacteroidota</taxon>
        <taxon>Bacteroidia</taxon>
        <taxon>Bacteroidales</taxon>
        <taxon>Paludibacteraceae</taxon>
        <taxon>Paludibacter</taxon>
    </lineage>
</organism>
<evidence type="ECO:0000313" key="1">
    <source>
        <dbReference type="EMBL" id="GAT61871.1"/>
    </source>
</evidence>
<sequence>MKTKILLLILFCLSINQIKSQTFEIPKNVVLSAKEDYAKYEKEIIACVNWLENSPLDKDVSKRKEANVFFMKWLTGSPTVSINLNADYIIKYTEKNPDLLLIFMAGWTRYSLENNYSNDQMKGYYEGFKSMISVYKRGIGIQKEKNMEKLIKIYDEGQLEDWITKNLKK</sequence>
<dbReference type="RefSeq" id="WP_153802450.1">
    <property type="nucleotide sequence ID" value="NZ_BDCR01000001.1"/>
</dbReference>
<dbReference type="STRING" id="681398.PJIAN_1458"/>
<comment type="caution">
    <text evidence="1">The sequence shown here is derived from an EMBL/GenBank/DDBJ whole genome shotgun (WGS) entry which is preliminary data.</text>
</comment>
<reference evidence="2" key="2">
    <citation type="journal article" date="2017" name="Genome Announc.">
        <title>Draft genome sequence of Paludibacter jiangxiensis NM7(T), a propionate-producing fermentative bacterium.</title>
        <authorList>
            <person name="Qiu Y.-L."/>
            <person name="Tourlousse D.M."/>
            <person name="Matsuura N."/>
            <person name="Ohashi A."/>
            <person name="Sekiguchi Y."/>
        </authorList>
    </citation>
    <scope>NUCLEOTIDE SEQUENCE [LARGE SCALE GENOMIC DNA]</scope>
    <source>
        <strain evidence="2">NM7</strain>
    </source>
</reference>
<gene>
    <name evidence="1" type="ORF">PJIAN_1458</name>
</gene>
<protein>
    <submittedName>
        <fullName evidence="1">Uncharacterized protein</fullName>
    </submittedName>
</protein>
<name>A0A170YKB4_9BACT</name>
<keyword evidence="2" id="KW-1185">Reference proteome</keyword>
<dbReference type="EMBL" id="BDCR01000001">
    <property type="protein sequence ID" value="GAT61871.1"/>
    <property type="molecule type" value="Genomic_DNA"/>
</dbReference>